<dbReference type="Gene3D" id="3.60.10.10">
    <property type="entry name" value="Endonuclease/exonuclease/phosphatase"/>
    <property type="match status" value="1"/>
</dbReference>
<organism evidence="4 5">
    <name type="scientific">Rubroshorea leprosula</name>
    <dbReference type="NCBI Taxonomy" id="152421"/>
    <lineage>
        <taxon>Eukaryota</taxon>
        <taxon>Viridiplantae</taxon>
        <taxon>Streptophyta</taxon>
        <taxon>Embryophyta</taxon>
        <taxon>Tracheophyta</taxon>
        <taxon>Spermatophyta</taxon>
        <taxon>Magnoliopsida</taxon>
        <taxon>eudicotyledons</taxon>
        <taxon>Gunneridae</taxon>
        <taxon>Pentapetalae</taxon>
        <taxon>rosids</taxon>
        <taxon>malvids</taxon>
        <taxon>Malvales</taxon>
        <taxon>Dipterocarpaceae</taxon>
        <taxon>Rubroshorea</taxon>
    </lineage>
</organism>
<evidence type="ECO:0000313" key="5">
    <source>
        <dbReference type="Proteomes" id="UP001054252"/>
    </source>
</evidence>
<dbReference type="AlphaFoldDB" id="A0AAV5JZM7"/>
<sequence length="445" mass="51971">MKELKSRSVSKNNSFKEDTSSLETINNPGERSDWRVEVEELWNIGKQLGLVNDGNAVEIIRRLGRRQRILWNVWFLGKTAIPYFFVNVYSPCDKQGKRALWEKLTELIREQGGGNWCIGGDFNAIRSKEEKRGRHFDCAEIREFNNFILDAELEDIPLLGRNFTCFCVDGWNNFKMKEKLKMLKNELKAWNKLVFGSIEKKLEDVKAEIRSLDEKGEDNSLTEVEIERRRICFHNFMEWSKARDKMLFQKSREKWLKEGDANTKYFHGCIIKRRKQCGIEGIMKDGEWFEEPEEVKQTIHDYFRGKFKEEKWNRPSIGTIPVKKISEEDNKMLVSTFTEEEIKEAVWSCDGNKSPGPDGFNFNLIKKVWPIIKEDICASIAEFYESGKMVKEGNASFIALIPKKENSTELGDYRPISVIGCMYKIVSNLLANRLRKVMDFIISQN</sequence>
<keyword evidence="5" id="KW-1185">Reference proteome</keyword>
<evidence type="ECO:0000313" key="4">
    <source>
        <dbReference type="EMBL" id="GKV16331.1"/>
    </source>
</evidence>
<evidence type="ECO:0000256" key="2">
    <source>
        <dbReference type="SAM" id="MobiDB-lite"/>
    </source>
</evidence>
<evidence type="ECO:0000256" key="3">
    <source>
        <dbReference type="SAM" id="Phobius"/>
    </source>
</evidence>
<keyword evidence="3" id="KW-0812">Transmembrane</keyword>
<dbReference type="EMBL" id="BPVZ01000045">
    <property type="protein sequence ID" value="GKV16331.1"/>
    <property type="molecule type" value="Genomic_DNA"/>
</dbReference>
<feature type="transmembrane region" description="Helical" evidence="3">
    <location>
        <begin position="69"/>
        <end position="89"/>
    </location>
</feature>
<keyword evidence="3" id="KW-0472">Membrane</keyword>
<proteinExistence type="predicted"/>
<dbReference type="PANTHER" id="PTHR31635">
    <property type="entry name" value="REVERSE TRANSCRIPTASE DOMAIN-CONTAINING PROTEIN-RELATED"/>
    <property type="match status" value="1"/>
</dbReference>
<evidence type="ECO:0000256" key="1">
    <source>
        <dbReference type="SAM" id="Coils"/>
    </source>
</evidence>
<keyword evidence="3" id="KW-1133">Transmembrane helix</keyword>
<accession>A0AAV5JZM7</accession>
<gene>
    <name evidence="4" type="ORF">SLEP1_g26989</name>
</gene>
<dbReference type="Proteomes" id="UP001054252">
    <property type="component" value="Unassembled WGS sequence"/>
</dbReference>
<feature type="region of interest" description="Disordered" evidence="2">
    <location>
        <begin position="1"/>
        <end position="28"/>
    </location>
</feature>
<dbReference type="InterPro" id="IPR036691">
    <property type="entry name" value="Endo/exonu/phosph_ase_sf"/>
</dbReference>
<comment type="caution">
    <text evidence="4">The sequence shown here is derived from an EMBL/GenBank/DDBJ whole genome shotgun (WGS) entry which is preliminary data.</text>
</comment>
<name>A0AAV5JZM7_9ROSI</name>
<reference evidence="4 5" key="1">
    <citation type="journal article" date="2021" name="Commun. Biol.">
        <title>The genome of Shorea leprosula (Dipterocarpaceae) highlights the ecological relevance of drought in aseasonal tropical rainforests.</title>
        <authorList>
            <person name="Ng K.K.S."/>
            <person name="Kobayashi M.J."/>
            <person name="Fawcett J.A."/>
            <person name="Hatakeyama M."/>
            <person name="Paape T."/>
            <person name="Ng C.H."/>
            <person name="Ang C.C."/>
            <person name="Tnah L.H."/>
            <person name="Lee C.T."/>
            <person name="Nishiyama T."/>
            <person name="Sese J."/>
            <person name="O'Brien M.J."/>
            <person name="Copetti D."/>
            <person name="Mohd Noor M.I."/>
            <person name="Ong R.C."/>
            <person name="Putra M."/>
            <person name="Sireger I.Z."/>
            <person name="Indrioko S."/>
            <person name="Kosugi Y."/>
            <person name="Izuno A."/>
            <person name="Isagi Y."/>
            <person name="Lee S.L."/>
            <person name="Shimizu K.K."/>
        </authorList>
    </citation>
    <scope>NUCLEOTIDE SEQUENCE [LARGE SCALE GENOMIC DNA]</scope>
    <source>
        <strain evidence="4">214</strain>
    </source>
</reference>
<keyword evidence="1" id="KW-0175">Coiled coil</keyword>
<feature type="coiled-coil region" evidence="1">
    <location>
        <begin position="173"/>
        <end position="215"/>
    </location>
</feature>
<protein>
    <submittedName>
        <fullName evidence="4">Uncharacterized protein</fullName>
    </submittedName>
</protein>
<dbReference type="PANTHER" id="PTHR31635:SF196">
    <property type="entry name" value="REVERSE TRANSCRIPTASE DOMAIN-CONTAINING PROTEIN-RELATED"/>
    <property type="match status" value="1"/>
</dbReference>
<dbReference type="SUPFAM" id="SSF56219">
    <property type="entry name" value="DNase I-like"/>
    <property type="match status" value="1"/>
</dbReference>